<accession>A0ABX0JZG1</accession>
<keyword evidence="2" id="KW-1185">Reference proteome</keyword>
<dbReference type="EMBL" id="WOSY01000005">
    <property type="protein sequence ID" value="NHN88425.1"/>
    <property type="molecule type" value="Genomic_DNA"/>
</dbReference>
<comment type="caution">
    <text evidence="1">The sequence shown here is derived from an EMBL/GenBank/DDBJ whole genome shotgun (WGS) entry which is preliminary data.</text>
</comment>
<dbReference type="RefSeq" id="WP_173569706.1">
    <property type="nucleotide sequence ID" value="NZ_WOSY01000005.1"/>
</dbReference>
<dbReference type="Proteomes" id="UP000631653">
    <property type="component" value="Unassembled WGS sequence"/>
</dbReference>
<organism evidence="1 2">
    <name type="scientific">Acetobacter conturbans</name>
    <dbReference type="NCBI Taxonomy" id="1737472"/>
    <lineage>
        <taxon>Bacteria</taxon>
        <taxon>Pseudomonadati</taxon>
        <taxon>Pseudomonadota</taxon>
        <taxon>Alphaproteobacteria</taxon>
        <taxon>Acetobacterales</taxon>
        <taxon>Acetobacteraceae</taxon>
        <taxon>Acetobacter</taxon>
    </lineage>
</organism>
<protein>
    <submittedName>
        <fullName evidence="1">Uncharacterized protein</fullName>
    </submittedName>
</protein>
<reference evidence="1 2" key="1">
    <citation type="journal article" date="2020" name="Int. J. Syst. Evol. Microbiol.">
        <title>Novel acetic acid bacteria from cider fermentations: Acetobacter conturbans sp. nov. and Acetobacter fallax sp. nov.</title>
        <authorList>
            <person name="Sombolestani A.S."/>
            <person name="Cleenwerck I."/>
            <person name="Cnockaert M."/>
            <person name="Borremans W."/>
            <person name="Wieme A.D."/>
            <person name="De Vuyst L."/>
            <person name="Vandamme P."/>
        </authorList>
    </citation>
    <scope>NUCLEOTIDE SEQUENCE [LARGE SCALE GENOMIC DNA]</scope>
    <source>
        <strain evidence="1 2">LMG 1627</strain>
    </source>
</reference>
<evidence type="ECO:0000313" key="1">
    <source>
        <dbReference type="EMBL" id="NHN88425.1"/>
    </source>
</evidence>
<gene>
    <name evidence="1" type="ORF">GOB81_07250</name>
</gene>
<proteinExistence type="predicted"/>
<sequence>MTHMNYKEQARSMPYDGPNPIRMSERSWRLMMAPLTPEQRSELTQLWEQARYTSRIAISSVSPSGDASSGALENAETAMTMLLDKLSELNVRHPVEGLVLVGSAV</sequence>
<name>A0ABX0JZG1_9PROT</name>
<evidence type="ECO:0000313" key="2">
    <source>
        <dbReference type="Proteomes" id="UP000631653"/>
    </source>
</evidence>